<keyword evidence="4" id="KW-1185">Reference proteome</keyword>
<feature type="compositionally biased region" description="Basic and acidic residues" evidence="1">
    <location>
        <begin position="131"/>
        <end position="146"/>
    </location>
</feature>
<feature type="compositionally biased region" description="Low complexity" evidence="1">
    <location>
        <begin position="22"/>
        <end position="39"/>
    </location>
</feature>
<evidence type="ECO:0000256" key="1">
    <source>
        <dbReference type="SAM" id="MobiDB-lite"/>
    </source>
</evidence>
<gene>
    <name evidence="3" type="ORF">ACFSAV_06000</name>
</gene>
<dbReference type="EMBL" id="JBHUFP010000006">
    <property type="protein sequence ID" value="MFD1805930.1"/>
    <property type="molecule type" value="Genomic_DNA"/>
</dbReference>
<sequence length="396" mass="44289">MEKSILKVSLLVGLSTLFTACSGSNGSESPSSKTPSTQSIPQNSQQPENGKKQTHSNNSDTNKEQITPPQSNNNDKNATNDLSNNQENPEQSPHAKKESSNQNNSNGVEKTPQNNLTEKQNSEKTNINSNKQHDLIHNNQIEKELSSKPNEPINRKNNETQPQHMQWNGQCLSATFCTYINEPSDAITVYDLNLKENATPQNTTIDKLEKQEKKITLKLGSGNKNNEYEFTLLGEQNNQVGYYGYRNTVSNKPDSRQVEVLYAINNKFKSQDQKPKFTANYKKSKGFIYTSITENSNIKNYGDVDLAYNNGKLSGSIYHLNSKEKIFSITTNNQNTTIITPVNDLQVTIKKDDKAELTYVFVDSGKNKGEHKYLLGAAKGETWTGVLAAEKQNNTH</sequence>
<feature type="chain" id="PRO_5045182791" evidence="2">
    <location>
        <begin position="21"/>
        <end position="396"/>
    </location>
</feature>
<dbReference type="RefSeq" id="WP_379097402.1">
    <property type="nucleotide sequence ID" value="NZ_JBHUFP010000006.1"/>
</dbReference>
<evidence type="ECO:0000313" key="3">
    <source>
        <dbReference type="EMBL" id="MFD1805930.1"/>
    </source>
</evidence>
<proteinExistence type="predicted"/>
<feature type="compositionally biased region" description="Polar residues" evidence="1">
    <location>
        <begin position="55"/>
        <end position="91"/>
    </location>
</feature>
<dbReference type="PROSITE" id="PS51257">
    <property type="entry name" value="PROKAR_LIPOPROTEIN"/>
    <property type="match status" value="1"/>
</dbReference>
<reference evidence="4" key="1">
    <citation type="journal article" date="2019" name="Int. J. Syst. Evol. Microbiol.">
        <title>The Global Catalogue of Microorganisms (GCM) 10K type strain sequencing project: providing services to taxonomists for standard genome sequencing and annotation.</title>
        <authorList>
            <consortium name="The Broad Institute Genomics Platform"/>
            <consortium name="The Broad Institute Genome Sequencing Center for Infectious Disease"/>
            <person name="Wu L."/>
            <person name="Ma J."/>
        </authorList>
    </citation>
    <scope>NUCLEOTIDE SEQUENCE [LARGE SCALE GENOMIC DNA]</scope>
    <source>
        <strain evidence="4">CCM 7950</strain>
    </source>
</reference>
<comment type="caution">
    <text evidence="3">The sequence shown here is derived from an EMBL/GenBank/DDBJ whole genome shotgun (WGS) entry which is preliminary data.</text>
</comment>
<feature type="compositionally biased region" description="Polar residues" evidence="1">
    <location>
        <begin position="100"/>
        <end position="130"/>
    </location>
</feature>
<name>A0ABW4NTG2_9PAST</name>
<organism evidence="3 4">
    <name type="scientific">Pasteurella oralis</name>
    <dbReference type="NCBI Taxonomy" id="1071947"/>
    <lineage>
        <taxon>Bacteria</taxon>
        <taxon>Pseudomonadati</taxon>
        <taxon>Pseudomonadota</taxon>
        <taxon>Gammaproteobacteria</taxon>
        <taxon>Pasteurellales</taxon>
        <taxon>Pasteurellaceae</taxon>
        <taxon>Pasteurella</taxon>
    </lineage>
</organism>
<keyword evidence="2" id="KW-0732">Signal</keyword>
<evidence type="ECO:0000313" key="4">
    <source>
        <dbReference type="Proteomes" id="UP001597420"/>
    </source>
</evidence>
<evidence type="ECO:0000256" key="2">
    <source>
        <dbReference type="SAM" id="SignalP"/>
    </source>
</evidence>
<dbReference type="Proteomes" id="UP001597420">
    <property type="component" value="Unassembled WGS sequence"/>
</dbReference>
<protein>
    <submittedName>
        <fullName evidence="3">Uncharacterized protein</fullName>
    </submittedName>
</protein>
<feature type="region of interest" description="Disordered" evidence="1">
    <location>
        <begin position="20"/>
        <end position="165"/>
    </location>
</feature>
<accession>A0ABW4NTG2</accession>
<feature type="signal peptide" evidence="2">
    <location>
        <begin position="1"/>
        <end position="20"/>
    </location>
</feature>